<dbReference type="GO" id="GO:0009279">
    <property type="term" value="C:cell outer membrane"/>
    <property type="evidence" value="ECO:0007669"/>
    <property type="project" value="UniProtKB-SubCell"/>
</dbReference>
<reference evidence="7" key="1">
    <citation type="submission" date="2019-08" db="EMBL/GenBank/DDBJ databases">
        <authorList>
            <person name="Kucharzyk K."/>
            <person name="Murdoch R.W."/>
            <person name="Higgins S."/>
            <person name="Loffler F."/>
        </authorList>
    </citation>
    <scope>NUCLEOTIDE SEQUENCE</scope>
</reference>
<dbReference type="SUPFAM" id="SSF48452">
    <property type="entry name" value="TPR-like"/>
    <property type="match status" value="1"/>
</dbReference>
<dbReference type="AlphaFoldDB" id="A0A644VGB2"/>
<dbReference type="InterPro" id="IPR033985">
    <property type="entry name" value="SusD-like_N"/>
</dbReference>
<name>A0A644VGB2_9ZZZZ</name>
<evidence type="ECO:0000256" key="4">
    <source>
        <dbReference type="ARBA" id="ARBA00023237"/>
    </source>
</evidence>
<comment type="subcellular location">
    <subcellularLocation>
        <location evidence="1">Cell outer membrane</location>
    </subcellularLocation>
</comment>
<feature type="domain" description="RagB/SusD" evidence="5">
    <location>
        <begin position="307"/>
        <end position="630"/>
    </location>
</feature>
<feature type="domain" description="SusD-like N-terminal" evidence="6">
    <location>
        <begin position="87"/>
        <end position="217"/>
    </location>
</feature>
<dbReference type="Pfam" id="PF07980">
    <property type="entry name" value="SusD_RagB"/>
    <property type="match status" value="1"/>
</dbReference>
<dbReference type="Gene3D" id="1.25.40.390">
    <property type="match status" value="1"/>
</dbReference>
<evidence type="ECO:0000259" key="6">
    <source>
        <dbReference type="Pfam" id="PF14322"/>
    </source>
</evidence>
<keyword evidence="3" id="KW-0472">Membrane</keyword>
<dbReference type="InterPro" id="IPR011990">
    <property type="entry name" value="TPR-like_helical_dom_sf"/>
</dbReference>
<evidence type="ECO:0000313" key="7">
    <source>
        <dbReference type="EMBL" id="MPL90267.1"/>
    </source>
</evidence>
<evidence type="ECO:0008006" key="8">
    <source>
        <dbReference type="Google" id="ProtNLM"/>
    </source>
</evidence>
<keyword evidence="4" id="KW-0998">Cell outer membrane</keyword>
<protein>
    <recommendedName>
        <fullName evidence="8">SusD-like protein</fullName>
    </recommendedName>
</protein>
<accession>A0A644VGB2</accession>
<dbReference type="EMBL" id="VSSQ01000299">
    <property type="protein sequence ID" value="MPL90267.1"/>
    <property type="molecule type" value="Genomic_DNA"/>
</dbReference>
<dbReference type="Pfam" id="PF14322">
    <property type="entry name" value="SusD-like_3"/>
    <property type="match status" value="1"/>
</dbReference>
<organism evidence="7">
    <name type="scientific">bioreactor metagenome</name>
    <dbReference type="NCBI Taxonomy" id="1076179"/>
    <lineage>
        <taxon>unclassified sequences</taxon>
        <taxon>metagenomes</taxon>
        <taxon>ecological metagenomes</taxon>
    </lineage>
</organism>
<proteinExistence type="predicted"/>
<sequence>MKTLFKILFFFIAISITSCDYLDIVPDERPTENDAFKDVKAAERYLYSCYSYLPNPRNGTSSLDLMTGDEVVTAFEHETFANFPKGNFTATNPIISYWNTLFQGIRQCYIFRNNVAKVPGISTSTVTDYIAQADFLIAYYHFLLIRSYGPVILVKEEPLIDTAPSNYLPRSPYDECVQYVCDLLDESAKNLPASRSGNEYGLATSLAAKSIKARLLLYAASPLFNGNSEFYADFKNNDGSQLMPLTYDPQKWVKAANAAKEAITLAESAGYRLYQGTDAAGLSNNMPEPKDLTQRALRFAITDRDSKEILWADTRREGTYGLGRKSMPFMVGTWNGIAPTLNMLERFYTKNGLPIDEDPQYPYDRRYEATTFAPADSGLYGEGETQVLNVNREPRYYSWISFHNGYYEVQGTTDNTTADQQANYAYLPKYKRGDFKVITKFLKNDNCGRMDRNNNFSQTGFLNKKGVRPDNVASKDFRDAVDYPWPVVRLAELYLNYAEACAESGQLDEAKTYLNKVRTRAGIPTVEESWAIAGVALNQQKLIQIVRQERQIEFYLENQNFWDLRRWKIAEQYFGEKPKGMGVTTNTFSSFIKPVDVNVTRSFNSPQQYLMPIPLEETNKNVNLVQNPNY</sequence>
<evidence type="ECO:0000256" key="3">
    <source>
        <dbReference type="ARBA" id="ARBA00023136"/>
    </source>
</evidence>
<keyword evidence="2" id="KW-0732">Signal</keyword>
<evidence type="ECO:0000259" key="5">
    <source>
        <dbReference type="Pfam" id="PF07980"/>
    </source>
</evidence>
<evidence type="ECO:0000256" key="2">
    <source>
        <dbReference type="ARBA" id="ARBA00022729"/>
    </source>
</evidence>
<dbReference type="PROSITE" id="PS51257">
    <property type="entry name" value="PROKAR_LIPOPROTEIN"/>
    <property type="match status" value="1"/>
</dbReference>
<gene>
    <name evidence="7" type="ORF">SDC9_36314</name>
</gene>
<dbReference type="InterPro" id="IPR012944">
    <property type="entry name" value="SusD_RagB_dom"/>
</dbReference>
<evidence type="ECO:0000256" key="1">
    <source>
        <dbReference type="ARBA" id="ARBA00004442"/>
    </source>
</evidence>
<comment type="caution">
    <text evidence="7">The sequence shown here is derived from an EMBL/GenBank/DDBJ whole genome shotgun (WGS) entry which is preliminary data.</text>
</comment>